<dbReference type="Gramene" id="OB02G30030.1">
    <property type="protein sequence ID" value="OB02G30030.1"/>
    <property type="gene ID" value="OB02G30030"/>
</dbReference>
<evidence type="ECO:0000256" key="1">
    <source>
        <dbReference type="SAM" id="MobiDB-lite"/>
    </source>
</evidence>
<evidence type="ECO:0000313" key="3">
    <source>
        <dbReference type="Proteomes" id="UP000006038"/>
    </source>
</evidence>
<accession>J3LED6</accession>
<dbReference type="HOGENOM" id="CLU_984761_0_0_1"/>
<keyword evidence="3" id="KW-1185">Reference proteome</keyword>
<feature type="compositionally biased region" description="Basic and acidic residues" evidence="1">
    <location>
        <begin position="234"/>
        <end position="247"/>
    </location>
</feature>
<protein>
    <submittedName>
        <fullName evidence="2">Uncharacterized protein</fullName>
    </submittedName>
</protein>
<organism evidence="2">
    <name type="scientific">Oryza brachyantha</name>
    <name type="common">malo sina</name>
    <dbReference type="NCBI Taxonomy" id="4533"/>
    <lineage>
        <taxon>Eukaryota</taxon>
        <taxon>Viridiplantae</taxon>
        <taxon>Streptophyta</taxon>
        <taxon>Embryophyta</taxon>
        <taxon>Tracheophyta</taxon>
        <taxon>Spermatophyta</taxon>
        <taxon>Magnoliopsida</taxon>
        <taxon>Liliopsida</taxon>
        <taxon>Poales</taxon>
        <taxon>Poaceae</taxon>
        <taxon>BOP clade</taxon>
        <taxon>Oryzoideae</taxon>
        <taxon>Oryzeae</taxon>
        <taxon>Oryzinae</taxon>
        <taxon>Oryza</taxon>
    </lineage>
</organism>
<reference evidence="2" key="1">
    <citation type="submission" date="2013-04" db="UniProtKB">
        <authorList>
            <consortium name="EnsemblPlants"/>
        </authorList>
    </citation>
    <scope>IDENTIFICATION</scope>
</reference>
<feature type="compositionally biased region" description="Basic and acidic residues" evidence="1">
    <location>
        <begin position="272"/>
        <end position="283"/>
    </location>
</feature>
<dbReference type="EnsemblPlants" id="OB02G30030.1">
    <property type="protein sequence ID" value="OB02G30030.1"/>
    <property type="gene ID" value="OB02G30030"/>
</dbReference>
<dbReference type="Proteomes" id="UP000006038">
    <property type="component" value="Unassembled WGS sequence"/>
</dbReference>
<feature type="compositionally biased region" description="Polar residues" evidence="1">
    <location>
        <begin position="210"/>
        <end position="226"/>
    </location>
</feature>
<feature type="region of interest" description="Disordered" evidence="1">
    <location>
        <begin position="1"/>
        <end position="140"/>
    </location>
</feature>
<dbReference type="AlphaFoldDB" id="J3LED6"/>
<evidence type="ECO:0000313" key="2">
    <source>
        <dbReference type="EnsemblPlants" id="OB02G30030.1"/>
    </source>
</evidence>
<name>J3LED6_ORYBR</name>
<feature type="compositionally biased region" description="Basic and acidic residues" evidence="1">
    <location>
        <begin position="19"/>
        <end position="32"/>
    </location>
</feature>
<proteinExistence type="predicted"/>
<feature type="compositionally biased region" description="Low complexity" evidence="1">
    <location>
        <begin position="74"/>
        <end position="83"/>
    </location>
</feature>
<feature type="region of interest" description="Disordered" evidence="1">
    <location>
        <begin position="210"/>
        <end position="283"/>
    </location>
</feature>
<sequence length="283" mass="30065">MPILQSAEEKWPEALSKVGGDRWGHGYERGQGEKAGNAATTELTTADGRRDDGCGEAKATSAGGSSPHPEGRRPTQGGRRPTQSTAVGGRHTDHGDEDSGGEWTTRRWLRVAGPPHLERATGRHSRRRRAGGASTAEAKTADAGGGVLAADESAGFAALHGLKIWPLGATRLPSLRAVDVPWSIAAIEPKPSPLDLHKAEAVKLQPINHTGGTVTLDNTGTGMRASSRNKRHNVRDERRQRNCDTPRHGTAMRQAGQQQSVRLAGWPTGGRASDRGDKKPVPV</sequence>